<organism evidence="2 3">
    <name type="scientific">Aspergillus brasiliensis (strain CBS 101740 / IMI 381727 / IBT 21946)</name>
    <dbReference type="NCBI Taxonomy" id="767769"/>
    <lineage>
        <taxon>Eukaryota</taxon>
        <taxon>Fungi</taxon>
        <taxon>Dikarya</taxon>
        <taxon>Ascomycota</taxon>
        <taxon>Pezizomycotina</taxon>
        <taxon>Eurotiomycetes</taxon>
        <taxon>Eurotiomycetidae</taxon>
        <taxon>Eurotiales</taxon>
        <taxon>Aspergillaceae</taxon>
        <taxon>Aspergillus</taxon>
        <taxon>Aspergillus subgen. Circumdati</taxon>
    </lineage>
</organism>
<protein>
    <submittedName>
        <fullName evidence="2">Uncharacterized protein</fullName>
    </submittedName>
</protein>
<accession>A0A1L9U9S8</accession>
<sequence>MTDLLKSRWAPSPSELQAQAAAAAAPSTAPPRITPQNKPNPKRQPSPVKRPSPRSSPRPSPSPSPSNHLSRFMKIVERLKWKLPYLAYGYRLATLDPATTSEFDVSHAEIMFKLDFHEYYSLLERAIVHLLSVFGISVSSAFARDHLAAYGSAPPLSTHRYHANVLEALQDESSPLHTVLGQGEVHEQLQRAKELRNRWKTADLTTEELEREDKWAARRKGKKALPLASYDIEKILSDIFQGFDHAYLLAQEHVVACCDDGAVKMDGALHGESTDADWDFIVDAMDWEAV</sequence>
<dbReference type="AlphaFoldDB" id="A0A1L9U9S8"/>
<dbReference type="Proteomes" id="UP000184499">
    <property type="component" value="Unassembled WGS sequence"/>
</dbReference>
<keyword evidence="3" id="KW-1185">Reference proteome</keyword>
<evidence type="ECO:0000256" key="1">
    <source>
        <dbReference type="SAM" id="MobiDB-lite"/>
    </source>
</evidence>
<dbReference type="EMBL" id="KV878690">
    <property type="protein sequence ID" value="OJJ68398.1"/>
    <property type="molecule type" value="Genomic_DNA"/>
</dbReference>
<dbReference type="STRING" id="767769.A0A1L9U9S8"/>
<proteinExistence type="predicted"/>
<reference evidence="3" key="1">
    <citation type="journal article" date="2017" name="Genome Biol.">
        <title>Comparative genomics reveals high biological diversity and specific adaptations in the industrially and medically important fungal genus Aspergillus.</title>
        <authorList>
            <person name="de Vries R.P."/>
            <person name="Riley R."/>
            <person name="Wiebenga A."/>
            <person name="Aguilar-Osorio G."/>
            <person name="Amillis S."/>
            <person name="Uchima C.A."/>
            <person name="Anderluh G."/>
            <person name="Asadollahi M."/>
            <person name="Askin M."/>
            <person name="Barry K."/>
            <person name="Battaglia E."/>
            <person name="Bayram O."/>
            <person name="Benocci T."/>
            <person name="Braus-Stromeyer S.A."/>
            <person name="Caldana C."/>
            <person name="Canovas D."/>
            <person name="Cerqueira G.C."/>
            <person name="Chen F."/>
            <person name="Chen W."/>
            <person name="Choi C."/>
            <person name="Clum A."/>
            <person name="Dos Santos R.A."/>
            <person name="Damasio A.R."/>
            <person name="Diallinas G."/>
            <person name="Emri T."/>
            <person name="Fekete E."/>
            <person name="Flipphi M."/>
            <person name="Freyberg S."/>
            <person name="Gallo A."/>
            <person name="Gournas C."/>
            <person name="Habgood R."/>
            <person name="Hainaut M."/>
            <person name="Harispe M.L."/>
            <person name="Henrissat B."/>
            <person name="Hilden K.S."/>
            <person name="Hope R."/>
            <person name="Hossain A."/>
            <person name="Karabika E."/>
            <person name="Karaffa L."/>
            <person name="Karanyi Z."/>
            <person name="Krasevec N."/>
            <person name="Kuo A."/>
            <person name="Kusch H."/>
            <person name="LaButti K."/>
            <person name="Lagendijk E.L."/>
            <person name="Lapidus A."/>
            <person name="Levasseur A."/>
            <person name="Lindquist E."/>
            <person name="Lipzen A."/>
            <person name="Logrieco A.F."/>
            <person name="MacCabe A."/>
            <person name="Maekelae M.R."/>
            <person name="Malavazi I."/>
            <person name="Melin P."/>
            <person name="Meyer V."/>
            <person name="Mielnichuk N."/>
            <person name="Miskei M."/>
            <person name="Molnar A.P."/>
            <person name="Mule G."/>
            <person name="Ngan C.Y."/>
            <person name="Orejas M."/>
            <person name="Orosz E."/>
            <person name="Ouedraogo J.P."/>
            <person name="Overkamp K.M."/>
            <person name="Park H.-S."/>
            <person name="Perrone G."/>
            <person name="Piumi F."/>
            <person name="Punt P.J."/>
            <person name="Ram A.F."/>
            <person name="Ramon A."/>
            <person name="Rauscher S."/>
            <person name="Record E."/>
            <person name="Riano-Pachon D.M."/>
            <person name="Robert V."/>
            <person name="Roehrig J."/>
            <person name="Ruller R."/>
            <person name="Salamov A."/>
            <person name="Salih N.S."/>
            <person name="Samson R.A."/>
            <person name="Sandor E."/>
            <person name="Sanguinetti M."/>
            <person name="Schuetze T."/>
            <person name="Sepcic K."/>
            <person name="Shelest E."/>
            <person name="Sherlock G."/>
            <person name="Sophianopoulou V."/>
            <person name="Squina F.M."/>
            <person name="Sun H."/>
            <person name="Susca A."/>
            <person name="Todd R.B."/>
            <person name="Tsang A."/>
            <person name="Unkles S.E."/>
            <person name="van de Wiele N."/>
            <person name="van Rossen-Uffink D."/>
            <person name="Oliveira J.V."/>
            <person name="Vesth T.C."/>
            <person name="Visser J."/>
            <person name="Yu J.-H."/>
            <person name="Zhou M."/>
            <person name="Andersen M.R."/>
            <person name="Archer D.B."/>
            <person name="Baker S.E."/>
            <person name="Benoit I."/>
            <person name="Brakhage A.A."/>
            <person name="Braus G.H."/>
            <person name="Fischer R."/>
            <person name="Frisvad J.C."/>
            <person name="Goldman G.H."/>
            <person name="Houbraken J."/>
            <person name="Oakley B."/>
            <person name="Pocsi I."/>
            <person name="Scazzocchio C."/>
            <person name="Seiboth B."/>
            <person name="vanKuyk P.A."/>
            <person name="Wortman J."/>
            <person name="Dyer P.S."/>
            <person name="Grigoriev I.V."/>
        </authorList>
    </citation>
    <scope>NUCLEOTIDE SEQUENCE [LARGE SCALE GENOMIC DNA]</scope>
    <source>
        <strain evidence="3">CBS 101740 / IMI 381727 / IBT 21946</strain>
    </source>
</reference>
<dbReference type="VEuPathDB" id="FungiDB:ASPBRDRAFT_198835"/>
<gene>
    <name evidence="2" type="ORF">ASPBRDRAFT_198835</name>
</gene>
<feature type="compositionally biased region" description="Pro residues" evidence="1">
    <location>
        <begin position="42"/>
        <end position="64"/>
    </location>
</feature>
<evidence type="ECO:0000313" key="3">
    <source>
        <dbReference type="Proteomes" id="UP000184499"/>
    </source>
</evidence>
<dbReference type="OrthoDB" id="3858188at2759"/>
<dbReference type="RefSeq" id="XP_067475647.1">
    <property type="nucleotide sequence ID" value="XM_067621245.1"/>
</dbReference>
<dbReference type="GeneID" id="93573733"/>
<dbReference type="OMA" id="YAWIEQA"/>
<feature type="region of interest" description="Disordered" evidence="1">
    <location>
        <begin position="1"/>
        <end position="69"/>
    </location>
</feature>
<evidence type="ECO:0000313" key="2">
    <source>
        <dbReference type="EMBL" id="OJJ68398.1"/>
    </source>
</evidence>
<name>A0A1L9U9S8_ASPBC</name>
<feature type="compositionally biased region" description="Low complexity" evidence="1">
    <location>
        <begin position="10"/>
        <end position="27"/>
    </location>
</feature>